<keyword evidence="6" id="KW-0694">RNA-binding</keyword>
<keyword evidence="5" id="KW-0378">Hydrolase</keyword>
<dbReference type="Pfam" id="PF07927">
    <property type="entry name" value="HicA_toxin"/>
    <property type="match status" value="1"/>
</dbReference>
<evidence type="ECO:0000256" key="2">
    <source>
        <dbReference type="ARBA" id="ARBA00022649"/>
    </source>
</evidence>
<keyword evidence="4" id="KW-0255">Endonuclease</keyword>
<comment type="caution">
    <text evidence="8">The sequence shown here is derived from an EMBL/GenBank/DDBJ whole genome shotgun (WGS) entry which is preliminary data.</text>
</comment>
<gene>
    <name evidence="8" type="ORF">FHX64_002616</name>
</gene>
<evidence type="ECO:0000256" key="5">
    <source>
        <dbReference type="ARBA" id="ARBA00022801"/>
    </source>
</evidence>
<dbReference type="AlphaFoldDB" id="A0A7W5H285"/>
<evidence type="ECO:0000256" key="3">
    <source>
        <dbReference type="ARBA" id="ARBA00022722"/>
    </source>
</evidence>
<evidence type="ECO:0000256" key="4">
    <source>
        <dbReference type="ARBA" id="ARBA00022759"/>
    </source>
</evidence>
<comment type="similarity">
    <text evidence="1">Belongs to the HicA mRNA interferase family.</text>
</comment>
<accession>A0A7W5H285</accession>
<proteinExistence type="inferred from homology"/>
<evidence type="ECO:0000256" key="6">
    <source>
        <dbReference type="ARBA" id="ARBA00022884"/>
    </source>
</evidence>
<evidence type="ECO:0000313" key="9">
    <source>
        <dbReference type="Proteomes" id="UP000544222"/>
    </source>
</evidence>
<dbReference type="InterPro" id="IPR038570">
    <property type="entry name" value="HicA_sf"/>
</dbReference>
<evidence type="ECO:0000313" key="8">
    <source>
        <dbReference type="EMBL" id="MBB3188418.1"/>
    </source>
</evidence>
<sequence>MKYSELERKLSKAGCQLMRSGGNHPIWYSPITGMTFPTGNHKSEEVKAGTLKSISKLSGVDF</sequence>
<dbReference type="InterPro" id="IPR012933">
    <property type="entry name" value="HicA_mRNA_interferase"/>
</dbReference>
<keyword evidence="7" id="KW-0346">Stress response</keyword>
<dbReference type="SUPFAM" id="SSF54786">
    <property type="entry name" value="YcfA/nrd intein domain"/>
    <property type="match status" value="1"/>
</dbReference>
<keyword evidence="9" id="KW-1185">Reference proteome</keyword>
<dbReference type="RefSeq" id="WP_183414164.1">
    <property type="nucleotide sequence ID" value="NZ_JACHYB010000002.1"/>
</dbReference>
<evidence type="ECO:0000256" key="1">
    <source>
        <dbReference type="ARBA" id="ARBA00006620"/>
    </source>
</evidence>
<dbReference type="EMBL" id="JACHYB010000002">
    <property type="protein sequence ID" value="MBB3188418.1"/>
    <property type="molecule type" value="Genomic_DNA"/>
</dbReference>
<dbReference type="Proteomes" id="UP000544222">
    <property type="component" value="Unassembled WGS sequence"/>
</dbReference>
<dbReference type="GO" id="GO:0016787">
    <property type="term" value="F:hydrolase activity"/>
    <property type="evidence" value="ECO:0007669"/>
    <property type="project" value="UniProtKB-KW"/>
</dbReference>
<dbReference type="GO" id="GO:0004519">
    <property type="term" value="F:endonuclease activity"/>
    <property type="evidence" value="ECO:0007669"/>
    <property type="project" value="UniProtKB-KW"/>
</dbReference>
<keyword evidence="2" id="KW-1277">Toxin-antitoxin system</keyword>
<reference evidence="8 9" key="1">
    <citation type="submission" date="2020-08" db="EMBL/GenBank/DDBJ databases">
        <title>Genomic Encyclopedia of Type Strains, Phase IV (KMG-IV): sequencing the most valuable type-strain genomes for metagenomic binning, comparative biology and taxonomic classification.</title>
        <authorList>
            <person name="Goeker M."/>
        </authorList>
    </citation>
    <scope>NUCLEOTIDE SEQUENCE [LARGE SCALE GENOMIC DNA]</scope>
    <source>
        <strain evidence="8 9">DSM 27471</strain>
    </source>
</reference>
<protein>
    <submittedName>
        <fullName evidence="8">Putative RNA binding protein YcfA (HicA-like mRNA interferase family)</fullName>
    </submittedName>
</protein>
<dbReference type="GO" id="GO:0003729">
    <property type="term" value="F:mRNA binding"/>
    <property type="evidence" value="ECO:0007669"/>
    <property type="project" value="InterPro"/>
</dbReference>
<keyword evidence="3" id="KW-0540">Nuclease</keyword>
<name>A0A7W5H285_9PORP</name>
<organism evidence="8 9">
    <name type="scientific">Microbacter margulisiae</name>
    <dbReference type="NCBI Taxonomy" id="1350067"/>
    <lineage>
        <taxon>Bacteria</taxon>
        <taxon>Pseudomonadati</taxon>
        <taxon>Bacteroidota</taxon>
        <taxon>Bacteroidia</taxon>
        <taxon>Bacteroidales</taxon>
        <taxon>Porphyromonadaceae</taxon>
        <taxon>Microbacter</taxon>
    </lineage>
</organism>
<dbReference type="Gene3D" id="3.30.920.30">
    <property type="entry name" value="Hypothetical protein"/>
    <property type="match status" value="1"/>
</dbReference>
<evidence type="ECO:0000256" key="7">
    <source>
        <dbReference type="ARBA" id="ARBA00023016"/>
    </source>
</evidence>